<comment type="caution">
    <text evidence="1">The sequence shown here is derived from an EMBL/GenBank/DDBJ whole genome shotgun (WGS) entry which is preliminary data.</text>
</comment>
<sequence length="140" mass="15963">MDDEKALASGPEEGPALMEEFWEPHFCCTRSSRFGIDMFSPLLNLYEDEKISDLTSRIKTMSKPWTISSCKRSPYLLKQYRRHSLMCVHRQGSDLACDCFIFTFISGNYKLGEKCKSNLVSAKALLKPDNNNGASEESQY</sequence>
<protein>
    <submittedName>
        <fullName evidence="1">Uncharacterized protein</fullName>
    </submittedName>
</protein>
<gene>
    <name evidence="1" type="ORF">D5086_028645</name>
</gene>
<keyword evidence="2" id="KW-1185">Reference proteome</keyword>
<dbReference type="EMBL" id="RCHU02000016">
    <property type="protein sequence ID" value="KAL3568755.1"/>
    <property type="molecule type" value="Genomic_DNA"/>
</dbReference>
<accession>A0ACC4ARE1</accession>
<reference evidence="1 2" key="1">
    <citation type="journal article" date="2024" name="Plant Biotechnol. J.">
        <title>Genome and CRISPR/Cas9 system of a widespread forest tree (Populus alba) in the world.</title>
        <authorList>
            <person name="Liu Y.J."/>
            <person name="Jiang P.F."/>
            <person name="Han X.M."/>
            <person name="Li X.Y."/>
            <person name="Wang H.M."/>
            <person name="Wang Y.J."/>
            <person name="Wang X.X."/>
            <person name="Zeng Q.Y."/>
        </authorList>
    </citation>
    <scope>NUCLEOTIDE SEQUENCE [LARGE SCALE GENOMIC DNA]</scope>
    <source>
        <strain evidence="2">cv. PAL-ZL1</strain>
    </source>
</reference>
<evidence type="ECO:0000313" key="1">
    <source>
        <dbReference type="EMBL" id="KAL3568755.1"/>
    </source>
</evidence>
<proteinExistence type="predicted"/>
<evidence type="ECO:0000313" key="2">
    <source>
        <dbReference type="Proteomes" id="UP000309997"/>
    </source>
</evidence>
<name>A0ACC4ARE1_POPAL</name>
<organism evidence="1 2">
    <name type="scientific">Populus alba</name>
    <name type="common">White poplar</name>
    <dbReference type="NCBI Taxonomy" id="43335"/>
    <lineage>
        <taxon>Eukaryota</taxon>
        <taxon>Viridiplantae</taxon>
        <taxon>Streptophyta</taxon>
        <taxon>Embryophyta</taxon>
        <taxon>Tracheophyta</taxon>
        <taxon>Spermatophyta</taxon>
        <taxon>Magnoliopsida</taxon>
        <taxon>eudicotyledons</taxon>
        <taxon>Gunneridae</taxon>
        <taxon>Pentapetalae</taxon>
        <taxon>rosids</taxon>
        <taxon>fabids</taxon>
        <taxon>Malpighiales</taxon>
        <taxon>Salicaceae</taxon>
        <taxon>Saliceae</taxon>
        <taxon>Populus</taxon>
    </lineage>
</organism>
<dbReference type="Proteomes" id="UP000309997">
    <property type="component" value="Unassembled WGS sequence"/>
</dbReference>